<evidence type="ECO:0000256" key="10">
    <source>
        <dbReference type="SAM" id="Phobius"/>
    </source>
</evidence>
<feature type="transmembrane region" description="Helical" evidence="10">
    <location>
        <begin position="268"/>
        <end position="295"/>
    </location>
</feature>
<keyword evidence="8 9" id="KW-0807">Transducer</keyword>
<feature type="transmembrane region" description="Helical" evidence="10">
    <location>
        <begin position="180"/>
        <end position="207"/>
    </location>
</feature>
<gene>
    <name evidence="12" type="primary">SUCNR1</name>
</gene>
<evidence type="ECO:0000256" key="1">
    <source>
        <dbReference type="ARBA" id="ARBA00004651"/>
    </source>
</evidence>
<dbReference type="GO" id="GO:0004930">
    <property type="term" value="F:G protein-coupled receptor activity"/>
    <property type="evidence" value="ECO:0007669"/>
    <property type="project" value="UniProtKB-KW"/>
</dbReference>
<dbReference type="PRINTS" id="PR01157">
    <property type="entry name" value="P2YPURNOCPTR"/>
</dbReference>
<reference evidence="13" key="1">
    <citation type="submission" date="2011-08" db="EMBL/GenBank/DDBJ databases">
        <title>The draft genome of Latimeria chalumnae.</title>
        <authorList>
            <person name="Di Palma F."/>
            <person name="Alfoldi J."/>
            <person name="Johnson J."/>
            <person name="Berlin A."/>
            <person name="Gnerre S."/>
            <person name="Jaffe D."/>
            <person name="MacCallum I."/>
            <person name="Young S."/>
            <person name="Walker B.J."/>
            <person name="Lander E."/>
            <person name="Lindblad-Toh K."/>
        </authorList>
    </citation>
    <scope>NUCLEOTIDE SEQUENCE [LARGE SCALE GENOMIC DNA]</scope>
    <source>
        <strain evidence="13">Wild caught</strain>
    </source>
</reference>
<reference evidence="12" key="2">
    <citation type="submission" date="2025-08" db="UniProtKB">
        <authorList>
            <consortium name="Ensembl"/>
        </authorList>
    </citation>
    <scope>IDENTIFICATION</scope>
</reference>
<evidence type="ECO:0000256" key="8">
    <source>
        <dbReference type="ARBA" id="ARBA00023224"/>
    </source>
</evidence>
<evidence type="ECO:0000256" key="5">
    <source>
        <dbReference type="ARBA" id="ARBA00023040"/>
    </source>
</evidence>
<keyword evidence="4 10" id="KW-1133">Transmembrane helix</keyword>
<evidence type="ECO:0000313" key="12">
    <source>
        <dbReference type="Ensembl" id="ENSLACP00000013474.1"/>
    </source>
</evidence>
<dbReference type="OMA" id="YYKIALF"/>
<evidence type="ECO:0000256" key="4">
    <source>
        <dbReference type="ARBA" id="ARBA00022989"/>
    </source>
</evidence>
<dbReference type="EMBL" id="AFYH01073729">
    <property type="status" value="NOT_ANNOTATED_CDS"/>
    <property type="molecule type" value="Genomic_DNA"/>
</dbReference>
<reference evidence="12" key="3">
    <citation type="submission" date="2025-09" db="UniProtKB">
        <authorList>
            <consortium name="Ensembl"/>
        </authorList>
    </citation>
    <scope>IDENTIFICATION</scope>
</reference>
<dbReference type="PROSITE" id="PS50262">
    <property type="entry name" value="G_PROTEIN_RECEP_F1_2"/>
    <property type="match status" value="1"/>
</dbReference>
<dbReference type="PANTHER" id="PTHR24231">
    <property type="entry name" value="PURINOCEPTOR-RELATED G-PROTEIN COUPLED RECEPTOR"/>
    <property type="match status" value="1"/>
</dbReference>
<proteinExistence type="inferred from homology"/>
<evidence type="ECO:0000256" key="6">
    <source>
        <dbReference type="ARBA" id="ARBA00023136"/>
    </source>
</evidence>
<feature type="domain" description="G-protein coupled receptors family 1 profile" evidence="11">
    <location>
        <begin position="35"/>
        <end position="292"/>
    </location>
</feature>
<dbReference type="FunCoup" id="H3AV03">
    <property type="interactions" value="472"/>
</dbReference>
<accession>H3AV03</accession>
<keyword evidence="7 9" id="KW-0675">Receptor</keyword>
<dbReference type="eggNOG" id="ENOG502QVWP">
    <property type="taxonomic scope" value="Eukaryota"/>
</dbReference>
<feature type="transmembrane region" description="Helical" evidence="10">
    <location>
        <begin position="24"/>
        <end position="44"/>
    </location>
</feature>
<keyword evidence="2" id="KW-1003">Cell membrane</keyword>
<keyword evidence="5 9" id="KW-0297">G-protein coupled receptor</keyword>
<keyword evidence="6 10" id="KW-0472">Membrane</keyword>
<dbReference type="AlphaFoldDB" id="H3AV03"/>
<comment type="similarity">
    <text evidence="9">Belongs to the G-protein coupled receptor 1 family.</text>
</comment>
<dbReference type="Ensembl" id="ENSLACT00000013570.1">
    <property type="protein sequence ID" value="ENSLACP00000013474.1"/>
    <property type="gene ID" value="ENSLACG00000011862.1"/>
</dbReference>
<dbReference type="Gene3D" id="1.20.1070.10">
    <property type="entry name" value="Rhodopsin 7-helix transmembrane proteins"/>
    <property type="match status" value="1"/>
</dbReference>
<evidence type="ECO:0000256" key="3">
    <source>
        <dbReference type="ARBA" id="ARBA00022692"/>
    </source>
</evidence>
<dbReference type="InParanoid" id="H3AV03"/>
<dbReference type="PANTHER" id="PTHR24231:SF14">
    <property type="entry name" value="SUCCINATE RECEPTOR 1"/>
    <property type="match status" value="1"/>
</dbReference>
<dbReference type="InterPro" id="IPR000276">
    <property type="entry name" value="GPCR_Rhodpsn"/>
</dbReference>
<evidence type="ECO:0000259" key="11">
    <source>
        <dbReference type="PROSITE" id="PS50262"/>
    </source>
</evidence>
<dbReference type="PRINTS" id="PR00237">
    <property type="entry name" value="GPCRRHODOPSN"/>
</dbReference>
<feature type="transmembrane region" description="Helical" evidence="10">
    <location>
        <begin position="134"/>
        <end position="156"/>
    </location>
</feature>
<protein>
    <submittedName>
        <fullName evidence="12">Succinate receptor 1</fullName>
    </submittedName>
</protein>
<feature type="transmembrane region" description="Helical" evidence="10">
    <location>
        <begin position="56"/>
        <end position="75"/>
    </location>
</feature>
<sequence length="319" mass="37244">TANETQEHCTEVNQVLEKYYLPTFYSLEALIGLSGNIIVILAYIFCLKNWKNSNIYLFNLSLSDLAFLCTLPILVTSYNEGKWLYGDLLCKVNRYLLHANLYTSMLFLTFISIDRYMLLSYPFRQNILQKKWSAVAICFAIWILVTFELLPIFFFLGKNPVDSNSTCIDYASSGDPKPNLIYSMFLTMTGFIIPQCIMCFFCYRIVLFLRNRDQQWSDITGTTFEKPLILVISAVVIFSVLFTPYHIMRNIRIASRLESIKVSKCTEIIIESMYIVTRPIAFLSSVVNPIFYFMMGDQFREILWMKLDYQFKEFTGINR</sequence>
<organism evidence="12 13">
    <name type="scientific">Latimeria chalumnae</name>
    <name type="common">Coelacanth</name>
    <dbReference type="NCBI Taxonomy" id="7897"/>
    <lineage>
        <taxon>Eukaryota</taxon>
        <taxon>Metazoa</taxon>
        <taxon>Chordata</taxon>
        <taxon>Craniata</taxon>
        <taxon>Vertebrata</taxon>
        <taxon>Euteleostomi</taxon>
        <taxon>Coelacanthiformes</taxon>
        <taxon>Coelacanthidae</taxon>
        <taxon>Latimeria</taxon>
    </lineage>
</organism>
<dbReference type="HOGENOM" id="CLU_009579_8_2_1"/>
<dbReference type="GeneTree" id="ENSGT01150000287001"/>
<dbReference type="GO" id="GO:0005886">
    <property type="term" value="C:plasma membrane"/>
    <property type="evidence" value="ECO:0007669"/>
    <property type="project" value="UniProtKB-SubCell"/>
</dbReference>
<dbReference type="Proteomes" id="UP000008672">
    <property type="component" value="Unassembled WGS sequence"/>
</dbReference>
<evidence type="ECO:0000256" key="2">
    <source>
        <dbReference type="ARBA" id="ARBA00022475"/>
    </source>
</evidence>
<dbReference type="CDD" id="cd15378">
    <property type="entry name" value="7tmA_SUCNR1_GPR91"/>
    <property type="match status" value="1"/>
</dbReference>
<dbReference type="Pfam" id="PF00001">
    <property type="entry name" value="7tm_1"/>
    <property type="match status" value="1"/>
</dbReference>
<feature type="transmembrane region" description="Helical" evidence="10">
    <location>
        <begin position="228"/>
        <end position="248"/>
    </location>
</feature>
<dbReference type="PROSITE" id="PS00237">
    <property type="entry name" value="G_PROTEIN_RECEP_F1_1"/>
    <property type="match status" value="1"/>
</dbReference>
<keyword evidence="3 9" id="KW-0812">Transmembrane</keyword>
<evidence type="ECO:0000256" key="9">
    <source>
        <dbReference type="RuleBase" id="RU000688"/>
    </source>
</evidence>
<dbReference type="InterPro" id="IPR017452">
    <property type="entry name" value="GPCR_Rhodpsn_7TM"/>
</dbReference>
<keyword evidence="13" id="KW-1185">Reference proteome</keyword>
<dbReference type="STRING" id="7897.ENSLACP00000013474"/>
<name>H3AV03_LATCH</name>
<comment type="subcellular location">
    <subcellularLocation>
        <location evidence="1">Cell membrane</location>
        <topology evidence="1">Multi-pass membrane protein</topology>
    </subcellularLocation>
</comment>
<feature type="transmembrane region" description="Helical" evidence="10">
    <location>
        <begin position="95"/>
        <end position="113"/>
    </location>
</feature>
<evidence type="ECO:0000256" key="7">
    <source>
        <dbReference type="ARBA" id="ARBA00023170"/>
    </source>
</evidence>
<dbReference type="SUPFAM" id="SSF81321">
    <property type="entry name" value="Family A G protein-coupled receptor-like"/>
    <property type="match status" value="1"/>
</dbReference>
<evidence type="ECO:0000313" key="13">
    <source>
        <dbReference type="Proteomes" id="UP000008672"/>
    </source>
</evidence>